<protein>
    <submittedName>
        <fullName evidence="1">Uncharacterized protein</fullName>
    </submittedName>
</protein>
<sequence length="156" mass="17184">MGSLASSYTNFDDLLAGVVSSVQDILEDVAPEIETRLQASIIENVHSKSGRSDGIESRKNIVSSVTTDNNVVTMTVKDIARPQASWCKTPFRDGDNAALEGTMFANWIEHGLWMDIAKWNQMGQPKENKPKRPARPFISKVQLEAAMIVKTALHGL</sequence>
<name>A0A8S5VDK6_9CAUD</name>
<proteinExistence type="predicted"/>
<evidence type="ECO:0000313" key="1">
    <source>
        <dbReference type="EMBL" id="DAG04805.1"/>
    </source>
</evidence>
<organism evidence="1">
    <name type="scientific">Siphoviridae sp. ctGa111</name>
    <dbReference type="NCBI Taxonomy" id="2825413"/>
    <lineage>
        <taxon>Viruses</taxon>
        <taxon>Duplodnaviria</taxon>
        <taxon>Heunggongvirae</taxon>
        <taxon>Uroviricota</taxon>
        <taxon>Caudoviricetes</taxon>
    </lineage>
</organism>
<accession>A0A8S5VDK6</accession>
<dbReference type="EMBL" id="BK016245">
    <property type="protein sequence ID" value="DAG04805.1"/>
    <property type="molecule type" value="Genomic_DNA"/>
</dbReference>
<reference evidence="1" key="1">
    <citation type="journal article" date="2021" name="Proc. Natl. Acad. Sci. U.S.A.">
        <title>A Catalog of Tens of Thousands of Viruses from Human Metagenomes Reveals Hidden Associations with Chronic Diseases.</title>
        <authorList>
            <person name="Tisza M.J."/>
            <person name="Buck C.B."/>
        </authorList>
    </citation>
    <scope>NUCLEOTIDE SEQUENCE</scope>
    <source>
        <strain evidence="1">CtGa111</strain>
    </source>
</reference>